<evidence type="ECO:0000256" key="5">
    <source>
        <dbReference type="ARBA" id="ARBA00022833"/>
    </source>
</evidence>
<dbReference type="Ensembl" id="ENSOCUT00000063801.1">
    <property type="protein sequence ID" value="ENSOCUP00000043699.1"/>
    <property type="gene ID" value="ENSOCUG00000002114.4"/>
</dbReference>
<dbReference type="InterPro" id="IPR001870">
    <property type="entry name" value="B30.2/SPRY"/>
</dbReference>
<dbReference type="GO" id="GO:0046597">
    <property type="term" value="P:host-mediated suppression of symbiont invasion"/>
    <property type="evidence" value="ECO:0007669"/>
    <property type="project" value="Ensembl"/>
</dbReference>
<dbReference type="PROSITE" id="PS50119">
    <property type="entry name" value="ZF_BBOX"/>
    <property type="match status" value="1"/>
</dbReference>
<dbReference type="CDD" id="cd15822">
    <property type="entry name" value="SPRY_PRY_TRIM5"/>
    <property type="match status" value="1"/>
</dbReference>
<dbReference type="InterPro" id="IPR027370">
    <property type="entry name" value="Znf-RING_euk"/>
</dbReference>
<keyword evidence="6 8" id="KW-0175">Coiled coil</keyword>
<dbReference type="Pfam" id="PF00643">
    <property type="entry name" value="zf-B_box"/>
    <property type="match status" value="1"/>
</dbReference>
<dbReference type="GO" id="GO:0006914">
    <property type="term" value="P:autophagy"/>
    <property type="evidence" value="ECO:0007669"/>
    <property type="project" value="Ensembl"/>
</dbReference>
<keyword evidence="2" id="KW-0963">Cytoplasm</keyword>
<dbReference type="PROSITE" id="PS00518">
    <property type="entry name" value="ZF_RING_1"/>
    <property type="match status" value="1"/>
</dbReference>
<dbReference type="Gene3D" id="2.60.120.920">
    <property type="match status" value="1"/>
</dbReference>
<dbReference type="FunFam" id="3.30.40.10:FF:000144">
    <property type="entry name" value="Tripartite motif-containing 5 (Predicted)"/>
    <property type="match status" value="1"/>
</dbReference>
<dbReference type="CDD" id="cd19761">
    <property type="entry name" value="Bbox2_TRIM5-like"/>
    <property type="match status" value="1"/>
</dbReference>
<reference evidence="12" key="3">
    <citation type="submission" date="2025-09" db="UniProtKB">
        <authorList>
            <consortium name="Ensembl"/>
        </authorList>
    </citation>
    <scope>IDENTIFICATION</scope>
    <source>
        <strain evidence="12">Thorbecke</strain>
    </source>
</reference>
<evidence type="ECO:0000313" key="13">
    <source>
        <dbReference type="Proteomes" id="UP000001811"/>
    </source>
</evidence>
<dbReference type="GO" id="GO:0070534">
    <property type="term" value="P:protein K63-linked ubiquitination"/>
    <property type="evidence" value="ECO:0007669"/>
    <property type="project" value="Ensembl"/>
</dbReference>
<dbReference type="InterPro" id="IPR000315">
    <property type="entry name" value="Znf_B-box"/>
</dbReference>
<evidence type="ECO:0000256" key="7">
    <source>
        <dbReference type="PROSITE-ProRule" id="PRU00024"/>
    </source>
</evidence>
<dbReference type="InterPro" id="IPR013320">
    <property type="entry name" value="ConA-like_dom_sf"/>
</dbReference>
<dbReference type="SUPFAM" id="SSF57850">
    <property type="entry name" value="RING/U-box"/>
    <property type="match status" value="1"/>
</dbReference>
<dbReference type="AlphaFoldDB" id="A0A5F9DBS8"/>
<dbReference type="FunFam" id="3.30.160.60:FF:000386">
    <property type="entry name" value="Tripartite motif-containing 5 (Predicted)"/>
    <property type="match status" value="1"/>
</dbReference>
<dbReference type="SMART" id="SM00449">
    <property type="entry name" value="SPRY"/>
    <property type="match status" value="1"/>
</dbReference>
<name>A0A5F9DBS8_RABIT</name>
<dbReference type="GO" id="GO:0008270">
    <property type="term" value="F:zinc ion binding"/>
    <property type="evidence" value="ECO:0007669"/>
    <property type="project" value="UniProtKB-KW"/>
</dbReference>
<dbReference type="GO" id="GO:0002218">
    <property type="term" value="P:activation of innate immune response"/>
    <property type="evidence" value="ECO:0007669"/>
    <property type="project" value="Ensembl"/>
</dbReference>
<dbReference type="STRING" id="9986.ENSOCUP00000043699"/>
<dbReference type="InterPro" id="IPR003879">
    <property type="entry name" value="Butyrophylin_SPRY"/>
</dbReference>
<dbReference type="GO" id="GO:0004842">
    <property type="term" value="F:ubiquitin-protein transferase activity"/>
    <property type="evidence" value="ECO:0007669"/>
    <property type="project" value="Ensembl"/>
</dbReference>
<keyword evidence="3" id="KW-0479">Metal-binding</keyword>
<dbReference type="SUPFAM" id="SSF49899">
    <property type="entry name" value="Concanavalin A-like lectins/glucanases"/>
    <property type="match status" value="1"/>
</dbReference>
<evidence type="ECO:0000259" key="9">
    <source>
        <dbReference type="PROSITE" id="PS50089"/>
    </source>
</evidence>
<evidence type="ECO:0000256" key="6">
    <source>
        <dbReference type="ARBA" id="ARBA00023054"/>
    </source>
</evidence>
<dbReference type="GO" id="GO:0019901">
    <property type="term" value="F:protein kinase binding"/>
    <property type="evidence" value="ECO:0007669"/>
    <property type="project" value="Ensembl"/>
</dbReference>
<accession>A0A5F9DBS8</accession>
<evidence type="ECO:0000256" key="3">
    <source>
        <dbReference type="ARBA" id="ARBA00022723"/>
    </source>
</evidence>
<dbReference type="EMBL" id="AAGW02008060">
    <property type="status" value="NOT_ANNOTATED_CDS"/>
    <property type="molecule type" value="Genomic_DNA"/>
</dbReference>
<dbReference type="SMR" id="A0A5F9DBS8"/>
<dbReference type="PANTHER" id="PTHR24103">
    <property type="entry name" value="E3 UBIQUITIN-PROTEIN LIGASE TRIM"/>
    <property type="match status" value="1"/>
</dbReference>
<dbReference type="Gene3D" id="3.30.40.10">
    <property type="entry name" value="Zinc/RING finger domain, C3HC4 (zinc finger)"/>
    <property type="match status" value="1"/>
</dbReference>
<dbReference type="GO" id="GO:0031664">
    <property type="term" value="P:regulation of lipopolysaccharide-mediated signaling pathway"/>
    <property type="evidence" value="ECO:0007669"/>
    <property type="project" value="Ensembl"/>
</dbReference>
<organism evidence="12 13">
    <name type="scientific">Oryctolagus cuniculus</name>
    <name type="common">Rabbit</name>
    <dbReference type="NCBI Taxonomy" id="9986"/>
    <lineage>
        <taxon>Eukaryota</taxon>
        <taxon>Metazoa</taxon>
        <taxon>Chordata</taxon>
        <taxon>Craniata</taxon>
        <taxon>Vertebrata</taxon>
        <taxon>Euteleostomi</taxon>
        <taxon>Mammalia</taxon>
        <taxon>Eutheria</taxon>
        <taxon>Euarchontoglires</taxon>
        <taxon>Glires</taxon>
        <taxon>Lagomorpha</taxon>
        <taxon>Leporidae</taxon>
        <taxon>Oryctolagus</taxon>
    </lineage>
</organism>
<evidence type="ECO:0000313" key="12">
    <source>
        <dbReference type="Ensembl" id="ENSOCUP00000043699.1"/>
    </source>
</evidence>
<feature type="domain" description="B box-type" evidence="10">
    <location>
        <begin position="91"/>
        <end position="132"/>
    </location>
</feature>
<reference evidence="12 13" key="1">
    <citation type="journal article" date="2011" name="Nature">
        <title>A high-resolution map of human evolutionary constraint using 29 mammals.</title>
        <authorList>
            <person name="Lindblad-Toh K."/>
            <person name="Garber M."/>
            <person name="Zuk O."/>
            <person name="Lin M.F."/>
            <person name="Parker B.J."/>
            <person name="Washietl S."/>
            <person name="Kheradpour P."/>
            <person name="Ernst J."/>
            <person name="Jordan G."/>
            <person name="Mauceli E."/>
            <person name="Ward L.D."/>
            <person name="Lowe C.B."/>
            <person name="Holloway A.K."/>
            <person name="Clamp M."/>
            <person name="Gnerre S."/>
            <person name="Alfoldi J."/>
            <person name="Beal K."/>
            <person name="Chang J."/>
            <person name="Clawson H."/>
            <person name="Cuff J."/>
            <person name="Di Palma F."/>
            <person name="Fitzgerald S."/>
            <person name="Flicek P."/>
            <person name="Guttman M."/>
            <person name="Hubisz M.J."/>
            <person name="Jaffe D.B."/>
            <person name="Jungreis I."/>
            <person name="Kent W.J."/>
            <person name="Kostka D."/>
            <person name="Lara M."/>
            <person name="Martins A.L."/>
            <person name="Massingham T."/>
            <person name="Moltke I."/>
            <person name="Raney B.J."/>
            <person name="Rasmussen M.D."/>
            <person name="Robinson J."/>
            <person name="Stark A."/>
            <person name="Vilella A.J."/>
            <person name="Wen J."/>
            <person name="Xie X."/>
            <person name="Zody M.C."/>
            <person name="Baldwin J."/>
            <person name="Bloom T."/>
            <person name="Chin C.W."/>
            <person name="Heiman D."/>
            <person name="Nicol R."/>
            <person name="Nusbaum C."/>
            <person name="Young S."/>
            <person name="Wilkinson J."/>
            <person name="Worley K.C."/>
            <person name="Kovar C.L."/>
            <person name="Muzny D.M."/>
            <person name="Gibbs R.A."/>
            <person name="Cree A."/>
            <person name="Dihn H.H."/>
            <person name="Fowler G."/>
            <person name="Jhangiani S."/>
            <person name="Joshi V."/>
            <person name="Lee S."/>
            <person name="Lewis L.R."/>
            <person name="Nazareth L.V."/>
            <person name="Okwuonu G."/>
            <person name="Santibanez J."/>
            <person name="Warren W.C."/>
            <person name="Mardis E.R."/>
            <person name="Weinstock G.M."/>
            <person name="Wilson R.K."/>
            <person name="Delehaunty K."/>
            <person name="Dooling D."/>
            <person name="Fronik C."/>
            <person name="Fulton L."/>
            <person name="Fulton B."/>
            <person name="Graves T."/>
            <person name="Minx P."/>
            <person name="Sodergren E."/>
            <person name="Birney E."/>
            <person name="Margulies E.H."/>
            <person name="Herrero J."/>
            <person name="Green E.D."/>
            <person name="Haussler D."/>
            <person name="Siepel A."/>
            <person name="Goldman N."/>
            <person name="Pollard K.S."/>
            <person name="Pedersen J.S."/>
            <person name="Lander E.S."/>
            <person name="Kellis M."/>
        </authorList>
    </citation>
    <scope>NUCLEOTIDE SEQUENCE [LARGE SCALE GENOMIC DNA]</scope>
    <source>
        <strain evidence="12 13">Thorbecke inbred</strain>
    </source>
</reference>
<dbReference type="InterPro" id="IPR013083">
    <property type="entry name" value="Znf_RING/FYVE/PHD"/>
</dbReference>
<dbReference type="Gene3D" id="3.30.160.60">
    <property type="entry name" value="Classic Zinc Finger"/>
    <property type="match status" value="1"/>
</dbReference>
<evidence type="ECO:0000259" key="11">
    <source>
        <dbReference type="PROSITE" id="PS50188"/>
    </source>
</evidence>
<dbReference type="InterPro" id="IPR003877">
    <property type="entry name" value="SPRY_dom"/>
</dbReference>
<dbReference type="SMART" id="SM00184">
    <property type="entry name" value="RING"/>
    <property type="match status" value="1"/>
</dbReference>
<dbReference type="GO" id="GO:0038187">
    <property type="term" value="F:pattern recognition receptor activity"/>
    <property type="evidence" value="ECO:0007669"/>
    <property type="project" value="Ensembl"/>
</dbReference>
<dbReference type="InterPro" id="IPR050143">
    <property type="entry name" value="TRIM/RBCC"/>
</dbReference>
<dbReference type="InParanoid" id="A0A5F9DBS8"/>
<keyword evidence="4 7" id="KW-0863">Zinc-finger</keyword>
<dbReference type="InterPro" id="IPR043136">
    <property type="entry name" value="B30.2/SPRY_sf"/>
</dbReference>
<evidence type="ECO:0000256" key="8">
    <source>
        <dbReference type="SAM" id="Coils"/>
    </source>
</evidence>
<dbReference type="PROSITE" id="PS50089">
    <property type="entry name" value="ZF_RING_2"/>
    <property type="match status" value="1"/>
</dbReference>
<evidence type="ECO:0000256" key="2">
    <source>
        <dbReference type="ARBA" id="ARBA00022490"/>
    </source>
</evidence>
<dbReference type="GO" id="GO:0043410">
    <property type="term" value="P:positive regulation of MAPK cascade"/>
    <property type="evidence" value="ECO:0007669"/>
    <property type="project" value="Ensembl"/>
</dbReference>
<dbReference type="InterPro" id="IPR017907">
    <property type="entry name" value="Znf_RING_CS"/>
</dbReference>
<dbReference type="CDD" id="cd16591">
    <property type="entry name" value="RING-HC_TRIM5-like_C-IV"/>
    <property type="match status" value="1"/>
</dbReference>
<dbReference type="GO" id="GO:1990462">
    <property type="term" value="C:omegasome"/>
    <property type="evidence" value="ECO:0007669"/>
    <property type="project" value="Ensembl"/>
</dbReference>
<keyword evidence="5" id="KW-0862">Zinc</keyword>
<evidence type="ECO:0000259" key="10">
    <source>
        <dbReference type="PROSITE" id="PS50119"/>
    </source>
</evidence>
<dbReference type="SMART" id="SM00336">
    <property type="entry name" value="BBOX"/>
    <property type="match status" value="1"/>
</dbReference>
<dbReference type="PROSITE" id="PS50188">
    <property type="entry name" value="B302_SPRY"/>
    <property type="match status" value="1"/>
</dbReference>
<dbReference type="GeneTree" id="ENSGT00940000154647"/>
<dbReference type="Pfam" id="PF13445">
    <property type="entry name" value="zf-RING_UBOX"/>
    <property type="match status" value="1"/>
</dbReference>
<dbReference type="GO" id="GO:0003713">
    <property type="term" value="F:transcription coactivator activity"/>
    <property type="evidence" value="ECO:0007669"/>
    <property type="project" value="Ensembl"/>
</dbReference>
<dbReference type="GO" id="GO:0044790">
    <property type="term" value="P:suppression of viral release by host"/>
    <property type="evidence" value="ECO:0007669"/>
    <property type="project" value="Ensembl"/>
</dbReference>
<comment type="subcellular location">
    <subcellularLocation>
        <location evidence="1">Cytoplasm</location>
    </subcellularLocation>
</comment>
<feature type="domain" description="B30.2/SPRY" evidence="11">
    <location>
        <begin position="281"/>
        <end position="490"/>
    </location>
</feature>
<dbReference type="GO" id="GO:0032880">
    <property type="term" value="P:regulation of protein localization"/>
    <property type="evidence" value="ECO:0007669"/>
    <property type="project" value="Ensembl"/>
</dbReference>
<feature type="domain" description="RING-type" evidence="9">
    <location>
        <begin position="15"/>
        <end position="59"/>
    </location>
</feature>
<keyword evidence="13" id="KW-1185">Reference proteome</keyword>
<dbReference type="Bgee" id="ENSOCUG00000002114">
    <property type="expression patterns" value="Expressed in blood and 16 other cell types or tissues"/>
</dbReference>
<feature type="coiled-coil region" evidence="8">
    <location>
        <begin position="136"/>
        <end position="221"/>
    </location>
</feature>
<reference evidence="12" key="2">
    <citation type="submission" date="2025-08" db="UniProtKB">
        <authorList>
            <consortium name="Ensembl"/>
        </authorList>
    </citation>
    <scope>IDENTIFICATION</scope>
    <source>
        <strain evidence="12">Thorbecke</strain>
    </source>
</reference>
<proteinExistence type="predicted"/>
<dbReference type="Proteomes" id="UP000001811">
    <property type="component" value="Chromosome 1"/>
</dbReference>
<dbReference type="GO" id="GO:0000932">
    <property type="term" value="C:P-body"/>
    <property type="evidence" value="ECO:0007669"/>
    <property type="project" value="Ensembl"/>
</dbReference>
<evidence type="ECO:0000256" key="1">
    <source>
        <dbReference type="ARBA" id="ARBA00004496"/>
    </source>
</evidence>
<dbReference type="Pfam" id="PF00622">
    <property type="entry name" value="SPRY"/>
    <property type="match status" value="1"/>
</dbReference>
<dbReference type="GO" id="GO:0043123">
    <property type="term" value="P:positive regulation of canonical NF-kappaB signal transduction"/>
    <property type="evidence" value="ECO:0007669"/>
    <property type="project" value="Ensembl"/>
</dbReference>
<dbReference type="SUPFAM" id="SSF57845">
    <property type="entry name" value="B-box zinc-binding domain"/>
    <property type="match status" value="1"/>
</dbReference>
<gene>
    <name evidence="12" type="primary">TRIM5</name>
</gene>
<dbReference type="InterPro" id="IPR001841">
    <property type="entry name" value="Znf_RING"/>
</dbReference>
<evidence type="ECO:0000256" key="4">
    <source>
        <dbReference type="ARBA" id="ARBA00022771"/>
    </source>
</evidence>
<protein>
    <submittedName>
        <fullName evidence="12">Tripartite motif containing 5</fullName>
    </submittedName>
</protein>
<sequence>MASAILANMKEEVTCPICLELLVEPLSIDCGHSFCQACITANYESMIAKEMESRCPVCRIGYQLENLRPNRHVANIVEKINEIKLSSEEGQKQEHCARHGEKLLLFCKEDGKVICWLCERSQEHRGHHTFLMEEVAQEYQEKLQSALNNLMTKQEEAEKLKAGIQQEITSWKNQLQKERQNIQAEFKHLKDILDSEEQDELQKLEEEKGHILKSMEESKHELIQQSQVIQNHISDLENCLQRPTIEMLQVNFVFLHFRTETFTLKKPKTFPEKERKSFQIHELKRTMQMFQDLRHAQRYWVHVTLTPSNNQNIVVSENKRQVMYVHYHQRLNLFSLSDDHGFRYGTRQNYFDGILGCPSITSGKHYWEVDVSGKSAWILGVYGPPLLQTTTSFAYEQVSKYRPINGYWVIGLQIQYISFEENAISLTPIVPPSRIGVFIDYEAGIVSFFSVTQHKFLIYKFSACSFSKEVFPYFNPMHCPKPMTICELSC</sequence>
<dbReference type="PRINTS" id="PR01407">
    <property type="entry name" value="BUTYPHLNCDUF"/>
</dbReference>
<dbReference type="GO" id="GO:0042803">
    <property type="term" value="F:protein homodimerization activity"/>
    <property type="evidence" value="ECO:0007669"/>
    <property type="project" value="Ensembl"/>
</dbReference>